<protein>
    <submittedName>
        <fullName evidence="1">Uncharacterized protein</fullName>
    </submittedName>
</protein>
<keyword evidence="2" id="KW-1185">Reference proteome</keyword>
<evidence type="ECO:0000313" key="2">
    <source>
        <dbReference type="Proteomes" id="UP000232003"/>
    </source>
</evidence>
<reference evidence="1 2" key="1">
    <citation type="submission" date="2017-11" db="EMBL/GenBank/DDBJ databases">
        <title>Complete genome of a free-living desiccation-tolerant cyanobacterium and its photosynthetic adaptation to extreme terrestrial habitat.</title>
        <authorList>
            <person name="Shang J."/>
        </authorList>
    </citation>
    <scope>NUCLEOTIDE SEQUENCE [LARGE SCALE GENOMIC DNA]</scope>
    <source>
        <strain evidence="1 2">CCNUN1</strain>
    </source>
</reference>
<sequence>MLNDGIDAEITERFGEQAEIIKLKLRLTANRKVNVLLEWCLNKPIILCHFNTSAEKIS</sequence>
<name>A0A2K8T2A7_9NOSO</name>
<organism evidence="1 2">
    <name type="scientific">Nostoc flagelliforme CCNUN1</name>
    <dbReference type="NCBI Taxonomy" id="2038116"/>
    <lineage>
        <taxon>Bacteria</taxon>
        <taxon>Bacillati</taxon>
        <taxon>Cyanobacteriota</taxon>
        <taxon>Cyanophyceae</taxon>
        <taxon>Nostocales</taxon>
        <taxon>Nostocaceae</taxon>
        <taxon>Nostoc</taxon>
    </lineage>
</organism>
<dbReference type="EMBL" id="CP024785">
    <property type="protein sequence ID" value="AUB41838.1"/>
    <property type="molecule type" value="Genomic_DNA"/>
</dbReference>
<dbReference type="Proteomes" id="UP000232003">
    <property type="component" value="Chromosome"/>
</dbReference>
<dbReference type="KEGG" id="nfl:COO91_07920"/>
<accession>A0A2K8T2A7</accession>
<gene>
    <name evidence="1" type="ORF">COO91_07920</name>
</gene>
<evidence type="ECO:0000313" key="1">
    <source>
        <dbReference type="EMBL" id="AUB41838.1"/>
    </source>
</evidence>
<proteinExistence type="predicted"/>
<dbReference type="AlphaFoldDB" id="A0A2K8T2A7"/>